<dbReference type="Gene3D" id="1.25.40.10">
    <property type="entry name" value="Tetratricopeptide repeat domain"/>
    <property type="match status" value="1"/>
</dbReference>
<proteinExistence type="predicted"/>
<dbReference type="AlphaFoldDB" id="A0A838L3Y1"/>
<dbReference type="Pfam" id="PF12770">
    <property type="entry name" value="CHAT"/>
    <property type="match status" value="1"/>
</dbReference>
<comment type="caution">
    <text evidence="2">The sequence shown here is derived from an EMBL/GenBank/DDBJ whole genome shotgun (WGS) entry which is preliminary data.</text>
</comment>
<dbReference type="SUPFAM" id="SSF48452">
    <property type="entry name" value="TPR-like"/>
    <property type="match status" value="1"/>
</dbReference>
<organism evidence="2 3">
    <name type="scientific">Sphingomonas chungangi</name>
    <dbReference type="NCBI Taxonomy" id="2683589"/>
    <lineage>
        <taxon>Bacteria</taxon>
        <taxon>Pseudomonadati</taxon>
        <taxon>Pseudomonadota</taxon>
        <taxon>Alphaproteobacteria</taxon>
        <taxon>Sphingomonadales</taxon>
        <taxon>Sphingomonadaceae</taxon>
        <taxon>Sphingomonas</taxon>
    </lineage>
</organism>
<sequence length="1013" mass="106826">MAVCVAGPVLAAPPPVRPSMADSFRLGVGGGTLCQVQAALADPAAPGLFDRAYAIVCRDAAAPIGHLYALREGSPDPAARLDSRRDPALKCEDKGQITLADAGSVSVRRCSAPDGLGYDFLRTVRGRTLYAAEGLAGYRSALELGLRTLAADRVVPGDIDISITELGDPTSFARAQAGSLDPALARDEGYRRNNGGNYAEAAEFFDTLLRRTAEAGANDPASAKEVGEYLVNRALQQSDLGDIDQADALFAQVALIPTADPVELRLRRNYRALHLLNQQRFDEAVAVLDAPIEAASPTAPAASEIDVDLAVAMNDGGPLTRQLGVTSMALLTPAEKMAILDAQAVAVRGTILRLEGNPDKAAAAFVQALAALDQVRGGRVTSVARLRAQVMTDQSMLAEAKGDMIQAETLLRKAGQTVAIEYPDSVVLNAAQARLAGFYARHGRTDDALKLYRAVVASLGASGGTTGAMSNLLEPYFTLLVAKAPAQPALYDDLFLASQVLLRPGVADTQATLARELSAGTGEAGRIFRQSLNEARQASALRVELARLAALDNPSTEDRATIAADRLQISQIESEQSATQAKLARYPAYRAIATQALTLADLRATLHPGEAYWKLTVAGDSVFALLVTPADAQAWALPYGPAELGKRVDAIRSTVSFVENGRPVTYPFDAAAARQLYVDLAGPAAASLLQARHLIFEPDGAMQRLPISLLIASQPGLDRYEARIKDARADPFDMTGIDWLGGRVDISTALSARAFRDVRATPASTAAKTYLGFGHNAPISPFLRLTAYQPPATAIDCRWPMTTWNHPISPAELRTAQRLIGAGRADVVTDAPFSDTAIDADADLSAYRIVHFATHGLVTAPRPECPATPALLTSFGPGKSDGLLSFDEIYGLHLDADLVLLSACDTAGTADVAATRAAGITSGGGNALDGLVRAFIGAGGRAVLASHWPAPDDYQATQRLIASLFTAPPGTSIAEALRVGQRRLMMTPATSHPFYWAGFALIGDGAKPVLRAN</sequence>
<dbReference type="InterPro" id="IPR011990">
    <property type="entry name" value="TPR-like_helical_dom_sf"/>
</dbReference>
<protein>
    <submittedName>
        <fullName evidence="2">CHAT domain-containing protein</fullName>
    </submittedName>
</protein>
<reference evidence="2 3" key="1">
    <citation type="submission" date="2020-07" db="EMBL/GenBank/DDBJ databases">
        <authorList>
            <person name="Sun Q."/>
        </authorList>
    </citation>
    <scope>NUCLEOTIDE SEQUENCE [LARGE SCALE GENOMIC DNA]</scope>
    <source>
        <strain evidence="2 3">CGMCC 1.13654</strain>
    </source>
</reference>
<name>A0A838L3Y1_9SPHN</name>
<evidence type="ECO:0000259" key="1">
    <source>
        <dbReference type="Pfam" id="PF12770"/>
    </source>
</evidence>
<accession>A0A838L3Y1</accession>
<evidence type="ECO:0000313" key="3">
    <source>
        <dbReference type="Proteomes" id="UP000570166"/>
    </source>
</evidence>
<evidence type="ECO:0000313" key="2">
    <source>
        <dbReference type="EMBL" id="MBA2933262.1"/>
    </source>
</evidence>
<dbReference type="EMBL" id="JACEIB010000002">
    <property type="protein sequence ID" value="MBA2933262.1"/>
    <property type="molecule type" value="Genomic_DNA"/>
</dbReference>
<gene>
    <name evidence="2" type="ORF">HZF05_04060</name>
</gene>
<dbReference type="InterPro" id="IPR024983">
    <property type="entry name" value="CHAT_dom"/>
</dbReference>
<keyword evidence="3" id="KW-1185">Reference proteome</keyword>
<feature type="domain" description="CHAT" evidence="1">
    <location>
        <begin position="671"/>
        <end position="1004"/>
    </location>
</feature>
<dbReference type="Proteomes" id="UP000570166">
    <property type="component" value="Unassembled WGS sequence"/>
</dbReference>